<feature type="transmembrane region" description="Helical" evidence="1">
    <location>
        <begin position="193"/>
        <end position="214"/>
    </location>
</feature>
<dbReference type="WBParaSite" id="ACRNAN_scaffold1838.g19681.t1">
    <property type="protein sequence ID" value="ACRNAN_scaffold1838.g19681.t1"/>
    <property type="gene ID" value="ACRNAN_scaffold1838.g19681"/>
</dbReference>
<evidence type="ECO:0000313" key="2">
    <source>
        <dbReference type="Proteomes" id="UP000887540"/>
    </source>
</evidence>
<protein>
    <submittedName>
        <fullName evidence="3">Uncharacterized protein</fullName>
    </submittedName>
</protein>
<dbReference type="Proteomes" id="UP000887540">
    <property type="component" value="Unplaced"/>
</dbReference>
<feature type="transmembrane region" description="Helical" evidence="1">
    <location>
        <begin position="149"/>
        <end position="173"/>
    </location>
</feature>
<feature type="transmembrane region" description="Helical" evidence="1">
    <location>
        <begin position="114"/>
        <end position="137"/>
    </location>
</feature>
<evidence type="ECO:0000313" key="3">
    <source>
        <dbReference type="WBParaSite" id="ACRNAN_scaffold1838.g19681.t1"/>
    </source>
</evidence>
<keyword evidence="1" id="KW-0472">Membrane</keyword>
<proteinExistence type="predicted"/>
<keyword evidence="1" id="KW-1133">Transmembrane helix</keyword>
<organism evidence="2 3">
    <name type="scientific">Acrobeloides nanus</name>
    <dbReference type="NCBI Taxonomy" id="290746"/>
    <lineage>
        <taxon>Eukaryota</taxon>
        <taxon>Metazoa</taxon>
        <taxon>Ecdysozoa</taxon>
        <taxon>Nematoda</taxon>
        <taxon>Chromadorea</taxon>
        <taxon>Rhabditida</taxon>
        <taxon>Tylenchina</taxon>
        <taxon>Cephalobomorpha</taxon>
        <taxon>Cephaloboidea</taxon>
        <taxon>Cephalobidae</taxon>
        <taxon>Acrobeloides</taxon>
    </lineage>
</organism>
<reference evidence="3" key="1">
    <citation type="submission" date="2022-11" db="UniProtKB">
        <authorList>
            <consortium name="WormBaseParasite"/>
        </authorList>
    </citation>
    <scope>IDENTIFICATION</scope>
</reference>
<accession>A0A914D623</accession>
<dbReference type="SUPFAM" id="SSF81321">
    <property type="entry name" value="Family A G protein-coupled receptor-like"/>
    <property type="match status" value="1"/>
</dbReference>
<dbReference type="AlphaFoldDB" id="A0A914D623"/>
<sequence>MPSSYLDSAYISIFRYPYLKYNNSISNSTELIVFDALALVPNFLNYEWVEAIFPIYDACAQVYAVVGTQTGKYYDSCVAASIIEYCRLKNYDENVVETMLNFSYIYDQLGFDNLYILIPFGVIGVVVSIFVMILVLFKKSDQRTSLDILCAIIAFVDLIFILNVLILEGGYFILYEHEIVTASHLLEFLGHELSYTIFFIHLITSMTSTVIGTVKSLNQMTALYFPVFYRCFTSSESKIRIQNQIPDSKSRILIQNPNPEFGFKIQNSDSESKSRILVPKKYLQSRIIL</sequence>
<evidence type="ECO:0000256" key="1">
    <source>
        <dbReference type="SAM" id="Phobius"/>
    </source>
</evidence>
<keyword evidence="2" id="KW-1185">Reference proteome</keyword>
<keyword evidence="1" id="KW-0812">Transmembrane</keyword>
<dbReference type="Gene3D" id="1.20.1070.10">
    <property type="entry name" value="Rhodopsin 7-helix transmembrane proteins"/>
    <property type="match status" value="1"/>
</dbReference>
<name>A0A914D623_9BILA</name>